<proteinExistence type="predicted"/>
<protein>
    <recommendedName>
        <fullName evidence="4">Reverse transcriptase domain-containing protein</fullName>
    </recommendedName>
</protein>
<organism evidence="2 3">
    <name type="scientific">Eumeta variegata</name>
    <name type="common">Bagworm moth</name>
    <name type="synonym">Eumeta japonica</name>
    <dbReference type="NCBI Taxonomy" id="151549"/>
    <lineage>
        <taxon>Eukaryota</taxon>
        <taxon>Metazoa</taxon>
        <taxon>Ecdysozoa</taxon>
        <taxon>Arthropoda</taxon>
        <taxon>Hexapoda</taxon>
        <taxon>Insecta</taxon>
        <taxon>Pterygota</taxon>
        <taxon>Neoptera</taxon>
        <taxon>Endopterygota</taxon>
        <taxon>Lepidoptera</taxon>
        <taxon>Glossata</taxon>
        <taxon>Ditrysia</taxon>
        <taxon>Tineoidea</taxon>
        <taxon>Psychidae</taxon>
        <taxon>Oiketicinae</taxon>
        <taxon>Eumeta</taxon>
    </lineage>
</organism>
<comment type="caution">
    <text evidence="2">The sequence shown here is derived from an EMBL/GenBank/DDBJ whole genome shotgun (WGS) entry which is preliminary data.</text>
</comment>
<dbReference type="Proteomes" id="UP000299102">
    <property type="component" value="Unassembled WGS sequence"/>
</dbReference>
<accession>A0A4C1YLP1</accession>
<feature type="region of interest" description="Disordered" evidence="1">
    <location>
        <begin position="155"/>
        <end position="176"/>
    </location>
</feature>
<keyword evidence="3" id="KW-1185">Reference proteome</keyword>
<evidence type="ECO:0008006" key="4">
    <source>
        <dbReference type="Google" id="ProtNLM"/>
    </source>
</evidence>
<name>A0A4C1YLP1_EUMVA</name>
<dbReference type="AlphaFoldDB" id="A0A4C1YLP1"/>
<dbReference type="OrthoDB" id="8775810at2759"/>
<evidence type="ECO:0000256" key="1">
    <source>
        <dbReference type="SAM" id="MobiDB-lite"/>
    </source>
</evidence>
<gene>
    <name evidence="2" type="ORF">EVAR_55900_1</name>
</gene>
<evidence type="ECO:0000313" key="2">
    <source>
        <dbReference type="EMBL" id="GBP75993.1"/>
    </source>
</evidence>
<dbReference type="EMBL" id="BGZK01001271">
    <property type="protein sequence ID" value="GBP75993.1"/>
    <property type="molecule type" value="Genomic_DNA"/>
</dbReference>
<reference evidence="2 3" key="1">
    <citation type="journal article" date="2019" name="Commun. Biol.">
        <title>The bagworm genome reveals a unique fibroin gene that provides high tensile strength.</title>
        <authorList>
            <person name="Kono N."/>
            <person name="Nakamura H."/>
            <person name="Ohtoshi R."/>
            <person name="Tomita M."/>
            <person name="Numata K."/>
            <person name="Arakawa K."/>
        </authorList>
    </citation>
    <scope>NUCLEOTIDE SEQUENCE [LARGE SCALE GENOMIC DNA]</scope>
</reference>
<evidence type="ECO:0000313" key="3">
    <source>
        <dbReference type="Proteomes" id="UP000299102"/>
    </source>
</evidence>
<sequence length="176" mass="20514">MYCSKQLLKNNLGIPIKHYMNAGDVKEGRFRAVQRQRQYTCGRGDRDFASVRQRCMSPQWSFNTCMDICLYDLKEYEYGLRMDKLFVKCFVYADHKVILELSACELQAMVMKMNDSVKKRGMKQHYSFTVASDRGRLRPVRRTNNLICLVDVSGSSRRDHGESIPPMRDLTEPPIL</sequence>